<evidence type="ECO:0000313" key="16">
    <source>
        <dbReference type="Proteomes" id="UP000238083"/>
    </source>
</evidence>
<keyword evidence="10" id="KW-1133">Transmembrane helix</keyword>
<protein>
    <recommendedName>
        <fullName evidence="4">dolichyl-phosphate beta-glucosyltransferase</fullName>
        <ecNumber evidence="4">2.4.1.117</ecNumber>
    </recommendedName>
</protein>
<dbReference type="AlphaFoldDB" id="A0A2T0R4H6"/>
<dbReference type="InterPro" id="IPR029044">
    <property type="entry name" value="Nucleotide-diphossugar_trans"/>
</dbReference>
<name>A0A2T0R4H6_9ACTN</name>
<dbReference type="PANTHER" id="PTHR10859:SF91">
    <property type="entry name" value="DOLICHYL-PHOSPHATE BETA-GLUCOSYLTRANSFERASE"/>
    <property type="match status" value="1"/>
</dbReference>
<accession>A0A2T0R4H6</accession>
<organism evidence="15 16">
    <name type="scientific">Kineococcus rhizosphaerae</name>
    <dbReference type="NCBI Taxonomy" id="559628"/>
    <lineage>
        <taxon>Bacteria</taxon>
        <taxon>Bacillati</taxon>
        <taxon>Actinomycetota</taxon>
        <taxon>Actinomycetes</taxon>
        <taxon>Kineosporiales</taxon>
        <taxon>Kineosporiaceae</taxon>
        <taxon>Kineococcus</taxon>
    </lineage>
</organism>
<keyword evidence="16" id="KW-1185">Reference proteome</keyword>
<dbReference type="SUPFAM" id="SSF53448">
    <property type="entry name" value="Nucleotide-diphospho-sugar transferases"/>
    <property type="match status" value="1"/>
</dbReference>
<dbReference type="Proteomes" id="UP000238083">
    <property type="component" value="Unassembled WGS sequence"/>
</dbReference>
<dbReference type="GO" id="GO:0004581">
    <property type="term" value="F:dolichyl-phosphate beta-glucosyltransferase activity"/>
    <property type="evidence" value="ECO:0007669"/>
    <property type="project" value="UniProtKB-EC"/>
</dbReference>
<dbReference type="EMBL" id="PVZF01000005">
    <property type="protein sequence ID" value="PRY15266.1"/>
    <property type="molecule type" value="Genomic_DNA"/>
</dbReference>
<keyword evidence="11" id="KW-0472">Membrane</keyword>
<dbReference type="PANTHER" id="PTHR10859">
    <property type="entry name" value="GLYCOSYL TRANSFERASE"/>
    <property type="match status" value="1"/>
</dbReference>
<evidence type="ECO:0000259" key="14">
    <source>
        <dbReference type="Pfam" id="PF00535"/>
    </source>
</evidence>
<evidence type="ECO:0000256" key="6">
    <source>
        <dbReference type="ARBA" id="ARBA00022679"/>
    </source>
</evidence>
<keyword evidence="8" id="KW-0256">Endoplasmic reticulum</keyword>
<comment type="similarity">
    <text evidence="3">Belongs to the glycosyltransferase 2 family.</text>
</comment>
<sequence length="320" mass="33890">MTPSQPLTPAAEPAAAPDLHETPERTPAVPRAHEVEAFRALARANATIDALARPSAGQHPDGGLHGGADATDRPVVDLEVVVPAYDEEHRLPATLAAAVEHLSALTARTGLSAAVVVVDNGSVDRTSDLASAARGDVPVYLLGCRQRGKGSAVRRGFATSRARWVGFMDADLATPMDTLDRVLPLLADGAPVVIASRNAGEADRVVKQSSLRRLGGSVFRLAARSILPDVADSQCGFKFFDGRTVRAVLDDCTIDGFSFDVELLARLRWAGHPVVEVPVLWTDVPGSTFSPVRDGVRSFSDTVRIHRAARRWPAPAGSPA</sequence>
<evidence type="ECO:0000256" key="1">
    <source>
        <dbReference type="ARBA" id="ARBA00004389"/>
    </source>
</evidence>
<feature type="region of interest" description="Disordered" evidence="13">
    <location>
        <begin position="1"/>
        <end position="27"/>
    </location>
</feature>
<keyword evidence="7" id="KW-0812">Transmembrane</keyword>
<comment type="caution">
    <text evidence="15">The sequence shown here is derived from an EMBL/GenBank/DDBJ whole genome shotgun (WGS) entry which is preliminary data.</text>
</comment>
<evidence type="ECO:0000256" key="8">
    <source>
        <dbReference type="ARBA" id="ARBA00022824"/>
    </source>
</evidence>
<dbReference type="CDD" id="cd04188">
    <property type="entry name" value="DPG_synthase"/>
    <property type="match status" value="1"/>
</dbReference>
<dbReference type="Gene3D" id="3.90.550.10">
    <property type="entry name" value="Spore Coat Polysaccharide Biosynthesis Protein SpsA, Chain A"/>
    <property type="match status" value="1"/>
</dbReference>
<evidence type="ECO:0000313" key="15">
    <source>
        <dbReference type="EMBL" id="PRY15266.1"/>
    </source>
</evidence>
<evidence type="ECO:0000256" key="3">
    <source>
        <dbReference type="ARBA" id="ARBA00006739"/>
    </source>
</evidence>
<keyword evidence="5" id="KW-0328">Glycosyltransferase</keyword>
<dbReference type="GO" id="GO:0006487">
    <property type="term" value="P:protein N-linked glycosylation"/>
    <property type="evidence" value="ECO:0007669"/>
    <property type="project" value="TreeGrafter"/>
</dbReference>
<evidence type="ECO:0000256" key="13">
    <source>
        <dbReference type="SAM" id="MobiDB-lite"/>
    </source>
</evidence>
<dbReference type="RefSeq" id="WP_211298582.1">
    <property type="nucleotide sequence ID" value="NZ_PVZF01000005.1"/>
</dbReference>
<proteinExistence type="inferred from homology"/>
<evidence type="ECO:0000256" key="11">
    <source>
        <dbReference type="ARBA" id="ARBA00023136"/>
    </source>
</evidence>
<evidence type="ECO:0000256" key="9">
    <source>
        <dbReference type="ARBA" id="ARBA00022968"/>
    </source>
</evidence>
<keyword evidence="9" id="KW-0735">Signal-anchor</keyword>
<feature type="domain" description="Glycosyltransferase 2-like" evidence="14">
    <location>
        <begin position="80"/>
        <end position="219"/>
    </location>
</feature>
<evidence type="ECO:0000256" key="10">
    <source>
        <dbReference type="ARBA" id="ARBA00022989"/>
    </source>
</evidence>
<dbReference type="InterPro" id="IPR001173">
    <property type="entry name" value="Glyco_trans_2-like"/>
</dbReference>
<evidence type="ECO:0000256" key="2">
    <source>
        <dbReference type="ARBA" id="ARBA00004922"/>
    </source>
</evidence>
<evidence type="ECO:0000256" key="5">
    <source>
        <dbReference type="ARBA" id="ARBA00022676"/>
    </source>
</evidence>
<dbReference type="Pfam" id="PF00535">
    <property type="entry name" value="Glycos_transf_2"/>
    <property type="match status" value="1"/>
</dbReference>
<evidence type="ECO:0000256" key="4">
    <source>
        <dbReference type="ARBA" id="ARBA00012583"/>
    </source>
</evidence>
<evidence type="ECO:0000256" key="12">
    <source>
        <dbReference type="ARBA" id="ARBA00045097"/>
    </source>
</evidence>
<keyword evidence="6 15" id="KW-0808">Transferase</keyword>
<gene>
    <name evidence="15" type="ORF">CLV37_105193</name>
</gene>
<comment type="subcellular location">
    <subcellularLocation>
        <location evidence="1">Endoplasmic reticulum membrane</location>
        <topology evidence="1">Single-pass membrane protein</topology>
    </subcellularLocation>
</comment>
<evidence type="ECO:0000256" key="7">
    <source>
        <dbReference type="ARBA" id="ARBA00022692"/>
    </source>
</evidence>
<dbReference type="EC" id="2.4.1.117" evidence="4"/>
<comment type="catalytic activity">
    <reaction evidence="12">
        <text>a di-trans,poly-cis-dolichyl phosphate + UDP-alpha-D-glucose = a di-trans,poly-cis-dolichyl beta-D-glucosyl phosphate + UDP</text>
        <dbReference type="Rhea" id="RHEA:15401"/>
        <dbReference type="Rhea" id="RHEA-COMP:19498"/>
        <dbReference type="Rhea" id="RHEA-COMP:19502"/>
        <dbReference type="ChEBI" id="CHEBI:57525"/>
        <dbReference type="ChEBI" id="CHEBI:57683"/>
        <dbReference type="ChEBI" id="CHEBI:58223"/>
        <dbReference type="ChEBI" id="CHEBI:58885"/>
        <dbReference type="EC" id="2.4.1.117"/>
    </reaction>
    <physiologicalReaction direction="left-to-right" evidence="12">
        <dbReference type="Rhea" id="RHEA:15402"/>
    </physiologicalReaction>
</comment>
<reference evidence="15 16" key="1">
    <citation type="submission" date="2018-03" db="EMBL/GenBank/DDBJ databases">
        <title>Genomic Encyclopedia of Archaeal and Bacterial Type Strains, Phase II (KMG-II): from individual species to whole genera.</title>
        <authorList>
            <person name="Goeker M."/>
        </authorList>
    </citation>
    <scope>NUCLEOTIDE SEQUENCE [LARGE SCALE GENOMIC DNA]</scope>
    <source>
        <strain evidence="15 16">DSM 19711</strain>
    </source>
</reference>
<dbReference type="InterPro" id="IPR035518">
    <property type="entry name" value="DPG_synthase"/>
</dbReference>
<comment type="pathway">
    <text evidence="2">Protein modification; protein glycosylation.</text>
</comment>